<dbReference type="InterPro" id="IPR046940">
    <property type="entry name" value="TPPII_Ig-like_sf"/>
</dbReference>
<dbReference type="PROSITE" id="PS51892">
    <property type="entry name" value="SUBTILASE"/>
    <property type="match status" value="1"/>
</dbReference>
<dbReference type="Pfam" id="PF21223">
    <property type="entry name" value="TPPII_Ig-like-1"/>
    <property type="match status" value="1"/>
</dbReference>
<feature type="domain" description="Tripeptidyl peptidase II second Ig-like" evidence="12">
    <location>
        <begin position="829"/>
        <end position="1014"/>
    </location>
</feature>
<evidence type="ECO:0000256" key="4">
    <source>
        <dbReference type="ARBA" id="ARBA00020244"/>
    </source>
</evidence>
<evidence type="ECO:0000313" key="17">
    <source>
        <dbReference type="Proteomes" id="UP000835052"/>
    </source>
</evidence>
<evidence type="ECO:0000256" key="10">
    <source>
        <dbReference type="PROSITE-ProRule" id="PRU01240"/>
    </source>
</evidence>
<reference evidence="16" key="1">
    <citation type="submission" date="2020-10" db="EMBL/GenBank/DDBJ databases">
        <authorList>
            <person name="Kikuchi T."/>
        </authorList>
    </citation>
    <scope>NUCLEOTIDE SEQUENCE</scope>
    <source>
        <strain evidence="16">NKZ352</strain>
    </source>
</reference>
<dbReference type="OrthoDB" id="10256524at2759"/>
<dbReference type="Gene3D" id="1.25.40.710">
    <property type="match status" value="1"/>
</dbReference>
<evidence type="ECO:0000256" key="2">
    <source>
        <dbReference type="ARBA" id="ARBA00011073"/>
    </source>
</evidence>
<dbReference type="InterPro" id="IPR023828">
    <property type="entry name" value="Peptidase_S8_Ser-AS"/>
</dbReference>
<evidence type="ECO:0000256" key="1">
    <source>
        <dbReference type="ARBA" id="ARBA00001910"/>
    </source>
</evidence>
<dbReference type="InterPro" id="IPR048383">
    <property type="entry name" value="TPPII_Ig-like-1"/>
</dbReference>
<evidence type="ECO:0000259" key="14">
    <source>
        <dbReference type="Pfam" id="PF21223"/>
    </source>
</evidence>
<dbReference type="Pfam" id="PF21316">
    <property type="entry name" value="TPPII_GBD"/>
    <property type="match status" value="1"/>
</dbReference>
<evidence type="ECO:0000259" key="12">
    <source>
        <dbReference type="Pfam" id="PF12580"/>
    </source>
</evidence>
<feature type="domain" description="Tripeptidyl peptidase II C-terminal" evidence="13">
    <location>
        <begin position="1071"/>
        <end position="1128"/>
    </location>
</feature>
<feature type="domain" description="Tripeptidyl-peptidase II galactose-binding" evidence="15">
    <location>
        <begin position="710"/>
        <end position="788"/>
    </location>
</feature>
<evidence type="ECO:0000259" key="13">
    <source>
        <dbReference type="Pfam" id="PF12583"/>
    </source>
</evidence>
<feature type="domain" description="Tripeptidyl-peptidase II first Ig-like" evidence="14">
    <location>
        <begin position="569"/>
        <end position="686"/>
    </location>
</feature>
<keyword evidence="7 10" id="KW-0378">Hydrolase</keyword>
<dbReference type="GO" id="GO:0008240">
    <property type="term" value="F:tripeptidyl-peptidase activity"/>
    <property type="evidence" value="ECO:0007669"/>
    <property type="project" value="UniProtKB-EC"/>
</dbReference>
<dbReference type="GO" id="GO:0004177">
    <property type="term" value="F:aminopeptidase activity"/>
    <property type="evidence" value="ECO:0007669"/>
    <property type="project" value="UniProtKB-KW"/>
</dbReference>
<evidence type="ECO:0000256" key="6">
    <source>
        <dbReference type="ARBA" id="ARBA00022670"/>
    </source>
</evidence>
<feature type="active site" description="Charge relay system" evidence="10">
    <location>
        <position position="307"/>
    </location>
</feature>
<evidence type="ECO:0000313" key="16">
    <source>
        <dbReference type="EMBL" id="CAD6192072.1"/>
    </source>
</evidence>
<comment type="similarity">
    <text evidence="2 10">Belongs to the peptidase S8 family.</text>
</comment>
<name>A0A8S1HAA7_9PELO</name>
<keyword evidence="17" id="KW-1185">Reference proteome</keyword>
<dbReference type="InterPro" id="IPR022232">
    <property type="entry name" value="TPPII_C_art"/>
</dbReference>
<dbReference type="PRINTS" id="PR00723">
    <property type="entry name" value="SUBTILISIN"/>
</dbReference>
<dbReference type="Pfam" id="PF00082">
    <property type="entry name" value="Peptidase_S8"/>
    <property type="match status" value="1"/>
</dbReference>
<dbReference type="InterPro" id="IPR050131">
    <property type="entry name" value="Peptidase_S8_subtilisin-like"/>
</dbReference>
<dbReference type="InterPro" id="IPR000209">
    <property type="entry name" value="Peptidase_S8/S53_dom"/>
</dbReference>
<keyword evidence="8 10" id="KW-0720">Serine protease</keyword>
<keyword evidence="5" id="KW-0031">Aminopeptidase</keyword>
<dbReference type="PANTHER" id="PTHR43806:SF14">
    <property type="entry name" value="TRIPEPTIDYL-PEPTIDASE 2"/>
    <property type="match status" value="1"/>
</dbReference>
<dbReference type="Proteomes" id="UP000835052">
    <property type="component" value="Unassembled WGS sequence"/>
</dbReference>
<dbReference type="PROSITE" id="PS00138">
    <property type="entry name" value="SUBTILASE_SER"/>
    <property type="match status" value="1"/>
</dbReference>
<proteinExistence type="inferred from homology"/>
<sequence length="1509" mass="167302">MSIRHSLRLYLIVRSSLLVQRSNFSRFEVNACKGRFSRAMTTSAVTNERKQPLDALLLNKIDTEQDAFLSKYPQYDGREILIAILDTGVDPSLPGMQVTSAGTRKMVDCIDCTGAGDVETSTIRSVAEGKLEGLSGRILNIPDSWENPTGKYHLGLKPIYELYTKGVRDNISKEKYNDNYYPLHNQAAADALRLLTTHETDVGGTSEKMSDNWDRDDHACKVDFLKTMKNVTDVGPVADVLAWHDGNTWKACIDTSFRGRLNLCKVMGSFKETGEFDFITARDSVVYNFRIAPDGNLVEICVPSGAHGSHVANIAAANYPENPQLNGLAPGAKVISLNIGDIRMAAMETGQAMTRAFNICAEMNVDVINMSFGEGSHLPDEGRVIEEARKLIERKGVIYVCSAGNAGPALSTVGAPGGTTTGVIGIGAYLTAETADTLYGVFNQVESNIYPWSSRGPSCDGKLGVSLVAPAAAFADVPKYCRHSKQMMNGTSMSSPNAAGTIACMLSGIRAQGLQWTPYTVRLALENTAQPLANSDPFSMGQGMIKISSAYDKLLSTLKAETFPNRLLHFNVTVTDLSKTSKGIYIREPVRDKPQEFTVVVKPVFRDQSADNDEQINFERQCILECDADWVQHPKTMLLVGSDRSLVVTVDARKLTPGTANYTEITAFDHAEPSLGPLFRIPVTVISPEVVENVAKGYISKLKGRSGVPERRFIEIPSYVNAVEISLEPGNREPLDRFTLHTVYLEDDKCERNTETCKLFGPVGDTWSKVINVKGGKTLEVCIVRSWARGKDPVDVDLKLAFHGIQKPSEISLIHGSANTPIRIQAPPIRSVEISPKIMLKSIVIPHKPTSAKIEPLGARDVFVVSGLQIHRLLLTYTLKVTKSCEVRLEMAGLTPFLYESPVDCILFQIFNANKAYVSAAGAYPDRYTHKLEKGEYTVQAQIRHPDDGFLEKYRDAPLLVHVKLPSPVDLPIANKPSIAASGKDSKYANKGLMPNQEMTIYVGSLAEDKIPKLINASSGSYLLGEFTVLSGDLKSADKSTVHYWLVEFSSRPSKGLSMVTMKKTPDQNVEMSDAIRDLEVSWITKLKDDAAATQLFESCRQKYNDHLPLLTARIKQLMSKKFSEQTPEALTQVIEISSQILNICDLKEVLQYVAMRPENTDDLLAIEKWAAHTGVEEDTKETAKKLQFLEEKKNAIIIALQALATVELDWKLRTSSRTIPSSIRYGAFTPLIFGGKVEPPAKGKKEVTDSKTKGDALDAAVEAALLKISPVSATADVSTNKVQPKTGLWYMKLLAWLPADDQKNVLVSAKHAALHGHWGRCAKMLNKSAEEVRSGANDSRTVDLGLAEVCDELGWVHLATHFRNTMLVKNRPAYRTFYNIAEMRRILKKKKSLQLIHAPDYPNERCHDEPPKIEGDVIMKKLKRINFSKKYYAELSKGFLKFYASTKKSELQAEYLVDLAKVSLSFSEKRVFIQFRVECRILVPADQSAFDKWKDALIKHRLYRQEMW</sequence>
<dbReference type="GO" id="GO:0005829">
    <property type="term" value="C:cytosol"/>
    <property type="evidence" value="ECO:0007669"/>
    <property type="project" value="TreeGrafter"/>
</dbReference>
<dbReference type="PANTHER" id="PTHR43806">
    <property type="entry name" value="PEPTIDASE S8"/>
    <property type="match status" value="1"/>
</dbReference>
<evidence type="ECO:0000259" key="11">
    <source>
        <dbReference type="Pfam" id="PF00082"/>
    </source>
</evidence>
<dbReference type="Pfam" id="PF12583">
    <property type="entry name" value="TPPII_C"/>
    <property type="match status" value="1"/>
</dbReference>
<dbReference type="InterPro" id="IPR015500">
    <property type="entry name" value="Peptidase_S8_subtilisin-rel"/>
</dbReference>
<dbReference type="Pfam" id="PF12580">
    <property type="entry name" value="TPPII"/>
    <property type="match status" value="1"/>
</dbReference>
<keyword evidence="6 10" id="KW-0645">Protease</keyword>
<dbReference type="SUPFAM" id="SSF52743">
    <property type="entry name" value="Subtilisin-like"/>
    <property type="match status" value="1"/>
</dbReference>
<evidence type="ECO:0000256" key="5">
    <source>
        <dbReference type="ARBA" id="ARBA00022438"/>
    </source>
</evidence>
<dbReference type="Gene3D" id="3.40.50.200">
    <property type="entry name" value="Peptidase S8/S53 domain"/>
    <property type="match status" value="1"/>
</dbReference>
<protein>
    <recommendedName>
        <fullName evidence="4">Tripeptidyl-peptidase 2</fullName>
        <ecNumber evidence="3">3.4.14.10</ecNumber>
    </recommendedName>
    <alternativeName>
        <fullName evidence="9">Tripeptidyl aminopeptidase</fullName>
    </alternativeName>
</protein>
<evidence type="ECO:0000256" key="9">
    <source>
        <dbReference type="ARBA" id="ARBA00032232"/>
    </source>
</evidence>
<dbReference type="Gene3D" id="2.60.40.3170">
    <property type="match status" value="1"/>
</dbReference>
<feature type="domain" description="Peptidase S8/S53" evidence="11">
    <location>
        <begin position="77"/>
        <end position="535"/>
    </location>
</feature>
<dbReference type="InterPro" id="IPR046939">
    <property type="entry name" value="TPPII_C_sf"/>
</dbReference>
<dbReference type="GO" id="GO:0006508">
    <property type="term" value="P:proteolysis"/>
    <property type="evidence" value="ECO:0007669"/>
    <property type="project" value="UniProtKB-KW"/>
</dbReference>
<comment type="catalytic activity">
    <reaction evidence="1">
        <text>Release of an N-terminal tripeptide from a polypeptide.</text>
        <dbReference type="EC" id="3.4.14.10"/>
    </reaction>
</comment>
<dbReference type="GO" id="GO:0004252">
    <property type="term" value="F:serine-type endopeptidase activity"/>
    <property type="evidence" value="ECO:0007669"/>
    <property type="project" value="UniProtKB-UniRule"/>
</dbReference>
<feature type="active site" description="Charge relay system" evidence="10">
    <location>
        <position position="492"/>
    </location>
</feature>
<dbReference type="EC" id="3.4.14.10" evidence="3"/>
<evidence type="ECO:0000256" key="8">
    <source>
        <dbReference type="ARBA" id="ARBA00022825"/>
    </source>
</evidence>
<dbReference type="InterPro" id="IPR022229">
    <property type="entry name" value="TPPII_Ig-like-2"/>
</dbReference>
<evidence type="ECO:0000256" key="3">
    <source>
        <dbReference type="ARBA" id="ARBA00012462"/>
    </source>
</evidence>
<dbReference type="InterPro" id="IPR036852">
    <property type="entry name" value="Peptidase_S8/S53_dom_sf"/>
</dbReference>
<organism evidence="16 17">
    <name type="scientific">Caenorhabditis auriculariae</name>
    <dbReference type="NCBI Taxonomy" id="2777116"/>
    <lineage>
        <taxon>Eukaryota</taxon>
        <taxon>Metazoa</taxon>
        <taxon>Ecdysozoa</taxon>
        <taxon>Nematoda</taxon>
        <taxon>Chromadorea</taxon>
        <taxon>Rhabditida</taxon>
        <taxon>Rhabditina</taxon>
        <taxon>Rhabditomorpha</taxon>
        <taxon>Rhabditoidea</taxon>
        <taxon>Rhabditidae</taxon>
        <taxon>Peloderinae</taxon>
        <taxon>Caenorhabditis</taxon>
    </lineage>
</organism>
<gene>
    <name evidence="16" type="ORF">CAUJ_LOCUS7991</name>
</gene>
<dbReference type="InterPro" id="IPR048384">
    <property type="entry name" value="TPPII_GBD"/>
</dbReference>
<evidence type="ECO:0000259" key="15">
    <source>
        <dbReference type="Pfam" id="PF21316"/>
    </source>
</evidence>
<comment type="caution">
    <text evidence="16">The sequence shown here is derived from an EMBL/GenBank/DDBJ whole genome shotgun (WGS) entry which is preliminary data.</text>
</comment>
<dbReference type="EMBL" id="CAJGYM010000025">
    <property type="protein sequence ID" value="CAD6192072.1"/>
    <property type="molecule type" value="Genomic_DNA"/>
</dbReference>
<feature type="active site" description="Charge relay system" evidence="10">
    <location>
        <position position="86"/>
    </location>
</feature>
<accession>A0A8S1HAA7</accession>
<dbReference type="Gene3D" id="2.20.25.690">
    <property type="match status" value="1"/>
</dbReference>
<dbReference type="FunFam" id="3.40.50.200:FF:000003">
    <property type="entry name" value="Tripeptidyl peptidase 2"/>
    <property type="match status" value="1"/>
</dbReference>
<evidence type="ECO:0000256" key="7">
    <source>
        <dbReference type="ARBA" id="ARBA00022801"/>
    </source>
</evidence>